<feature type="region of interest" description="Disordered" evidence="1">
    <location>
        <begin position="42"/>
        <end position="61"/>
    </location>
</feature>
<name>A0A8H5D750_9AGAR</name>
<dbReference type="InterPro" id="IPR000210">
    <property type="entry name" value="BTB/POZ_dom"/>
</dbReference>
<dbReference type="SMART" id="SM00225">
    <property type="entry name" value="BTB"/>
    <property type="match status" value="2"/>
</dbReference>
<dbReference type="Gene3D" id="3.30.710.10">
    <property type="entry name" value="Potassium Channel Kv1.1, Chain A"/>
    <property type="match status" value="2"/>
</dbReference>
<sequence>MPHNDIEYFVEPLIFRAEDTLFRIPREYLSQESPVFLDMLQLPQPTSSEGGNGGEGSGDATPIVLPDTITANSFRALLKVLCPRNPFNDTILTMEEWLLVLELSRMWDMNRVRTAAIKHLVEDLKDDPAYKWKLAKQYDIQDWIQPALDRLIRRSEPLGIREFQLLDQDTALQAAAIRESCYPIFRDTEDYYDVGGDKIVRWELRPERGQINLDLGSVEFVCPIPPSHDSLDENCTQAESESLRKNGQFFFEKVVFKVEDELYKVPNRPFARHSPAFRRLFSKPGFRKYDIQDPLVIGSSVTKADFEALLSFLFPEPVANPELSSDNWASILRLAARWEMSQVKQLAVERLEDSDFGTISTKLRMAQDLGVQKWYSSAMQTLVTRQEPLGLAECQLLSQDHLLQALDLRERVHSRSRYGYGGFYIHLRTNRGEVPASVDLSSPLASFI</sequence>
<evidence type="ECO:0000313" key="3">
    <source>
        <dbReference type="EMBL" id="KAF5354750.1"/>
    </source>
</evidence>
<dbReference type="Pfam" id="PF00651">
    <property type="entry name" value="BTB"/>
    <property type="match status" value="1"/>
</dbReference>
<dbReference type="AlphaFoldDB" id="A0A8H5D750"/>
<gene>
    <name evidence="3" type="ORF">D9756_005649</name>
</gene>
<evidence type="ECO:0000259" key="2">
    <source>
        <dbReference type="PROSITE" id="PS50097"/>
    </source>
</evidence>
<evidence type="ECO:0000313" key="4">
    <source>
        <dbReference type="Proteomes" id="UP000559027"/>
    </source>
</evidence>
<dbReference type="PANTHER" id="PTHR47022:SF1">
    <property type="entry name" value="BTB AND MATH DOMAIN-CONTAINING PROTEIN 36-RELATED"/>
    <property type="match status" value="1"/>
</dbReference>
<proteinExistence type="predicted"/>
<reference evidence="3 4" key="1">
    <citation type="journal article" date="2020" name="ISME J.">
        <title>Uncovering the hidden diversity of litter-decomposition mechanisms in mushroom-forming fungi.</title>
        <authorList>
            <person name="Floudas D."/>
            <person name="Bentzer J."/>
            <person name="Ahren D."/>
            <person name="Johansson T."/>
            <person name="Persson P."/>
            <person name="Tunlid A."/>
        </authorList>
    </citation>
    <scope>NUCLEOTIDE SEQUENCE [LARGE SCALE GENOMIC DNA]</scope>
    <source>
        <strain evidence="3 4">CBS 146.42</strain>
    </source>
</reference>
<organism evidence="3 4">
    <name type="scientific">Leucocoprinus leucothites</name>
    <dbReference type="NCBI Taxonomy" id="201217"/>
    <lineage>
        <taxon>Eukaryota</taxon>
        <taxon>Fungi</taxon>
        <taxon>Dikarya</taxon>
        <taxon>Basidiomycota</taxon>
        <taxon>Agaricomycotina</taxon>
        <taxon>Agaricomycetes</taxon>
        <taxon>Agaricomycetidae</taxon>
        <taxon>Agaricales</taxon>
        <taxon>Agaricineae</taxon>
        <taxon>Agaricaceae</taxon>
        <taxon>Leucocoprinus</taxon>
    </lineage>
</organism>
<accession>A0A8H5D750</accession>
<dbReference type="PROSITE" id="PS50097">
    <property type="entry name" value="BTB"/>
    <property type="match status" value="1"/>
</dbReference>
<evidence type="ECO:0000256" key="1">
    <source>
        <dbReference type="SAM" id="MobiDB-lite"/>
    </source>
</evidence>
<dbReference type="PANTHER" id="PTHR47022">
    <property type="entry name" value="BTB AND MATH DOMAIN-CONTAINING PROTEIN 36-RELATED"/>
    <property type="match status" value="1"/>
</dbReference>
<dbReference type="CDD" id="cd18186">
    <property type="entry name" value="BTB_POZ_ZBTB_KLHL-like"/>
    <property type="match status" value="1"/>
</dbReference>
<keyword evidence="4" id="KW-1185">Reference proteome</keyword>
<dbReference type="InterPro" id="IPR011333">
    <property type="entry name" value="SKP1/BTB/POZ_sf"/>
</dbReference>
<comment type="caution">
    <text evidence="3">The sequence shown here is derived from an EMBL/GenBank/DDBJ whole genome shotgun (WGS) entry which is preliminary data.</text>
</comment>
<dbReference type="SUPFAM" id="SSF54695">
    <property type="entry name" value="POZ domain"/>
    <property type="match status" value="2"/>
</dbReference>
<dbReference type="OrthoDB" id="3223751at2759"/>
<dbReference type="EMBL" id="JAACJO010000008">
    <property type="protein sequence ID" value="KAF5354750.1"/>
    <property type="molecule type" value="Genomic_DNA"/>
</dbReference>
<feature type="domain" description="BTB" evidence="2">
    <location>
        <begin position="252"/>
        <end position="322"/>
    </location>
</feature>
<dbReference type="Proteomes" id="UP000559027">
    <property type="component" value="Unassembled WGS sequence"/>
</dbReference>
<protein>
    <recommendedName>
        <fullName evidence="2">BTB domain-containing protein</fullName>
    </recommendedName>
</protein>